<dbReference type="UniPathway" id="UPA00214"/>
<keyword evidence="7 11" id="KW-0067">ATP-binding</keyword>
<comment type="subcellular location">
    <subcellularLocation>
        <location evidence="11">Cytoplasm</location>
    </subcellularLocation>
</comment>
<name>A0A6P0ULK5_9FLAO</name>
<dbReference type="InterPro" id="IPR013750">
    <property type="entry name" value="GHMP_kinase_C_dom"/>
</dbReference>
<dbReference type="SUPFAM" id="SSF55060">
    <property type="entry name" value="GHMP Kinase, C-terminal domain"/>
    <property type="match status" value="1"/>
</dbReference>
<dbReference type="Pfam" id="PF08544">
    <property type="entry name" value="GHMP_kinases_C"/>
    <property type="match status" value="1"/>
</dbReference>
<dbReference type="EMBL" id="JAABOO010000001">
    <property type="protein sequence ID" value="NER12798.1"/>
    <property type="molecule type" value="Genomic_DNA"/>
</dbReference>
<dbReference type="AlphaFoldDB" id="A0A6P0ULK5"/>
<evidence type="ECO:0000256" key="1">
    <source>
        <dbReference type="ARBA" id="ARBA00006566"/>
    </source>
</evidence>
<dbReference type="EC" id="2.7.1.6" evidence="11 12"/>
<feature type="active site" description="Proton acceptor" evidence="11">
    <location>
        <position position="173"/>
    </location>
</feature>
<evidence type="ECO:0000313" key="17">
    <source>
        <dbReference type="Proteomes" id="UP000468581"/>
    </source>
</evidence>
<feature type="site" description="Transition state stabilizer" evidence="11">
    <location>
        <position position="29"/>
    </location>
</feature>
<comment type="catalytic activity">
    <reaction evidence="11">
        <text>alpha-D-galactose + ATP = alpha-D-galactose 1-phosphate + ADP + H(+)</text>
        <dbReference type="Rhea" id="RHEA:13553"/>
        <dbReference type="ChEBI" id="CHEBI:15378"/>
        <dbReference type="ChEBI" id="CHEBI:28061"/>
        <dbReference type="ChEBI" id="CHEBI:30616"/>
        <dbReference type="ChEBI" id="CHEBI:58336"/>
        <dbReference type="ChEBI" id="CHEBI:456216"/>
        <dbReference type="EC" id="2.7.1.6"/>
    </reaction>
</comment>
<dbReference type="PROSITE" id="PS00106">
    <property type="entry name" value="GALACTOKINASE"/>
    <property type="match status" value="1"/>
</dbReference>
<dbReference type="PIRSF" id="PIRSF000530">
    <property type="entry name" value="Galactokinase"/>
    <property type="match status" value="1"/>
</dbReference>
<dbReference type="FunFam" id="3.30.230.10:FF:000017">
    <property type="entry name" value="Galactokinase"/>
    <property type="match status" value="1"/>
</dbReference>
<feature type="binding site" evidence="11">
    <location>
        <position position="223"/>
    </location>
    <ligand>
        <name>substrate</name>
    </ligand>
</feature>
<dbReference type="PANTHER" id="PTHR10457">
    <property type="entry name" value="MEVALONATE KINASE/GALACTOKINASE"/>
    <property type="match status" value="1"/>
</dbReference>
<sequence>MNSSLLKNIKTLFKDTFSAEPVIIASPGRINIIGEHTDYNEGFVLPAAIDKGIIAAIGKSEGPDCTAIAIDLKESYRFSLKEVVPVKNGGWRNYVLGVVAEIRNCGKEPGNFSLVFGGDIPSGSGLSSSAALENSLVFGLNELFDLGLSRQEMILISQKAEHHFVGVKCGIMDQFASMFGQKDKALLLDCRDLSSEAFPIDFGDYEILLINSNVKHQLNDSAYNERRAVCEKVAAILNKEALRDVTHEDLLAIEDRISQANLQKCSYVIEENERVLKAVEAIRNNDIKTLGELLFASHHGMQHLYKITCEELDFLVEKARENPYVAGARMMGGGFGGCTINLVKKDKLESYKKLISESYKQQFRKECSFYHVHLSDGTHMIQTTE</sequence>
<keyword evidence="4 11" id="KW-0479">Metal-binding</keyword>
<evidence type="ECO:0000259" key="14">
    <source>
        <dbReference type="Pfam" id="PF08544"/>
    </source>
</evidence>
<dbReference type="Pfam" id="PF00288">
    <property type="entry name" value="GHMP_kinases_N"/>
    <property type="match status" value="1"/>
</dbReference>
<evidence type="ECO:0000256" key="4">
    <source>
        <dbReference type="ARBA" id="ARBA00022723"/>
    </source>
</evidence>
<dbReference type="GO" id="GO:0004335">
    <property type="term" value="F:galactokinase activity"/>
    <property type="evidence" value="ECO:0007669"/>
    <property type="project" value="UniProtKB-UniRule"/>
</dbReference>
<dbReference type="GO" id="GO:0006012">
    <property type="term" value="P:galactose metabolic process"/>
    <property type="evidence" value="ECO:0007669"/>
    <property type="project" value="UniProtKB-UniRule"/>
</dbReference>
<dbReference type="InterPro" id="IPR006204">
    <property type="entry name" value="GHMP_kinase_N_dom"/>
</dbReference>
<comment type="similarity">
    <text evidence="1 11">Belongs to the GHMP kinase family. GalK subfamily.</text>
</comment>
<evidence type="ECO:0000256" key="11">
    <source>
        <dbReference type="HAMAP-Rule" id="MF_00246"/>
    </source>
</evidence>
<feature type="domain" description="GHMP kinase N-terminal" evidence="13">
    <location>
        <begin position="93"/>
        <end position="181"/>
    </location>
</feature>
<dbReference type="InterPro" id="IPR006203">
    <property type="entry name" value="GHMP_knse_ATP-bd_CS"/>
</dbReference>
<dbReference type="InterPro" id="IPR000705">
    <property type="entry name" value="Galactokinase"/>
</dbReference>
<keyword evidence="9 11" id="KW-0299">Galactose metabolism</keyword>
<evidence type="ECO:0000256" key="2">
    <source>
        <dbReference type="ARBA" id="ARBA00022490"/>
    </source>
</evidence>
<evidence type="ECO:0000256" key="7">
    <source>
        <dbReference type="ARBA" id="ARBA00022840"/>
    </source>
</evidence>
<keyword evidence="10 11" id="KW-0119">Carbohydrate metabolism</keyword>
<dbReference type="InterPro" id="IPR006206">
    <property type="entry name" value="Mevalonate/galactokinase"/>
</dbReference>
<dbReference type="GO" id="GO:0000287">
    <property type="term" value="F:magnesium ion binding"/>
    <property type="evidence" value="ECO:0007669"/>
    <property type="project" value="UniProtKB-UniRule"/>
</dbReference>
<evidence type="ECO:0000256" key="5">
    <source>
        <dbReference type="ARBA" id="ARBA00022741"/>
    </source>
</evidence>
<keyword evidence="2 11" id="KW-0963">Cytoplasm</keyword>
<feature type="binding site" evidence="11">
    <location>
        <position position="161"/>
    </location>
    <ligand>
        <name>Mg(2+)</name>
        <dbReference type="ChEBI" id="CHEBI:18420"/>
    </ligand>
</feature>
<dbReference type="PROSITE" id="PS00627">
    <property type="entry name" value="GHMP_KINASES_ATP"/>
    <property type="match status" value="1"/>
</dbReference>
<dbReference type="HAMAP" id="MF_00246">
    <property type="entry name" value="Galactokinase"/>
    <property type="match status" value="1"/>
</dbReference>
<dbReference type="GO" id="GO:0005524">
    <property type="term" value="F:ATP binding"/>
    <property type="evidence" value="ECO:0007669"/>
    <property type="project" value="UniProtKB-UniRule"/>
</dbReference>
<dbReference type="InterPro" id="IPR022963">
    <property type="entry name" value="Galactokinase_bac"/>
</dbReference>
<dbReference type="InterPro" id="IPR019741">
    <property type="entry name" value="Galactokinase_CS"/>
</dbReference>
<dbReference type="SUPFAM" id="SSF54211">
    <property type="entry name" value="Ribosomal protein S5 domain 2-like"/>
    <property type="match status" value="1"/>
</dbReference>
<dbReference type="Proteomes" id="UP000468581">
    <property type="component" value="Unassembled WGS sequence"/>
</dbReference>
<evidence type="ECO:0000256" key="3">
    <source>
        <dbReference type="ARBA" id="ARBA00022679"/>
    </source>
</evidence>
<comment type="pathway">
    <text evidence="11">Carbohydrate metabolism; galactose metabolism.</text>
</comment>
<dbReference type="Pfam" id="PF10509">
    <property type="entry name" value="GalKase_gal_bdg"/>
    <property type="match status" value="1"/>
</dbReference>
<evidence type="ECO:0000259" key="15">
    <source>
        <dbReference type="Pfam" id="PF10509"/>
    </source>
</evidence>
<keyword evidence="5 11" id="KW-0547">Nucleotide-binding</keyword>
<comment type="caution">
    <text evidence="16">The sequence shown here is derived from an EMBL/GenBank/DDBJ whole genome shotgun (WGS) entry which is preliminary data.</text>
</comment>
<feature type="domain" description="Galactokinase N-terminal" evidence="15">
    <location>
        <begin position="12"/>
        <end position="59"/>
    </location>
</feature>
<evidence type="ECO:0000256" key="8">
    <source>
        <dbReference type="ARBA" id="ARBA00022842"/>
    </source>
</evidence>
<dbReference type="InterPro" id="IPR036554">
    <property type="entry name" value="GHMP_kinase_C_sf"/>
</dbReference>
<dbReference type="InterPro" id="IPR014721">
    <property type="entry name" value="Ribsml_uS5_D2-typ_fold_subgr"/>
</dbReference>
<dbReference type="FunFam" id="3.30.70.890:FF:000001">
    <property type="entry name" value="Galactokinase"/>
    <property type="match status" value="1"/>
</dbReference>
<keyword evidence="8 11" id="KW-0460">Magnesium</keyword>
<dbReference type="Gene3D" id="3.30.70.890">
    <property type="entry name" value="GHMP kinase, C-terminal domain"/>
    <property type="match status" value="1"/>
</dbReference>
<dbReference type="PANTHER" id="PTHR10457:SF7">
    <property type="entry name" value="GALACTOKINASE-RELATED"/>
    <property type="match status" value="1"/>
</dbReference>
<evidence type="ECO:0000313" key="16">
    <source>
        <dbReference type="EMBL" id="NER12798.1"/>
    </source>
</evidence>
<keyword evidence="17" id="KW-1185">Reference proteome</keyword>
<gene>
    <name evidence="11 16" type="primary">galK</name>
    <name evidence="16" type="ORF">GWK08_05060</name>
</gene>
<feature type="binding site" evidence="11">
    <location>
        <begin position="123"/>
        <end position="129"/>
    </location>
    <ligand>
        <name>ATP</name>
        <dbReference type="ChEBI" id="CHEBI:30616"/>
    </ligand>
</feature>
<keyword evidence="3 11" id="KW-0808">Transferase</keyword>
<keyword evidence="6 11" id="KW-0418">Kinase</keyword>
<dbReference type="GO" id="GO:0005829">
    <property type="term" value="C:cytosol"/>
    <property type="evidence" value="ECO:0007669"/>
    <property type="project" value="TreeGrafter"/>
</dbReference>
<organism evidence="16 17">
    <name type="scientific">Leptobacterium flavescens</name>
    <dbReference type="NCBI Taxonomy" id="472055"/>
    <lineage>
        <taxon>Bacteria</taxon>
        <taxon>Pseudomonadati</taxon>
        <taxon>Bacteroidota</taxon>
        <taxon>Flavobacteriia</taxon>
        <taxon>Flavobacteriales</taxon>
        <taxon>Flavobacteriaceae</taxon>
        <taxon>Leptobacterium</taxon>
    </lineage>
</organism>
<evidence type="ECO:0000256" key="9">
    <source>
        <dbReference type="ARBA" id="ARBA00023144"/>
    </source>
</evidence>
<feature type="binding site" evidence="11">
    <location>
        <position position="129"/>
    </location>
    <ligand>
        <name>Mg(2+)</name>
        <dbReference type="ChEBI" id="CHEBI:18420"/>
    </ligand>
</feature>
<dbReference type="InterPro" id="IPR019539">
    <property type="entry name" value="GalKase_N"/>
</dbReference>
<dbReference type="PRINTS" id="PR00959">
    <property type="entry name" value="MEVGALKINASE"/>
</dbReference>
<evidence type="ECO:0000259" key="13">
    <source>
        <dbReference type="Pfam" id="PF00288"/>
    </source>
</evidence>
<comment type="caution">
    <text evidence="11">Lacks conserved residue(s) required for the propagation of feature annotation.</text>
</comment>
<comment type="function">
    <text evidence="11">Catalyzes the transfer of the gamma-phosphate of ATP to D-galactose to form alpha-D-galactose-1-phosphate (Gal-1-P).</text>
</comment>
<dbReference type="NCBIfam" id="TIGR00131">
    <property type="entry name" value="gal_kin"/>
    <property type="match status" value="1"/>
</dbReference>
<feature type="domain" description="GHMP kinase C-terminal" evidence="14">
    <location>
        <begin position="278"/>
        <end position="347"/>
    </location>
</feature>
<dbReference type="PRINTS" id="PR00473">
    <property type="entry name" value="GALCTOKINASE"/>
</dbReference>
<proteinExistence type="inferred from homology"/>
<dbReference type="RefSeq" id="WP_163605808.1">
    <property type="nucleotide sequence ID" value="NZ_JAABOO010000001.1"/>
</dbReference>
<feature type="binding site" evidence="11">
    <location>
        <begin position="35"/>
        <end position="38"/>
    </location>
    <ligand>
        <name>substrate</name>
    </ligand>
</feature>
<evidence type="ECO:0000256" key="12">
    <source>
        <dbReference type="NCBIfam" id="TIGR00131"/>
    </source>
</evidence>
<dbReference type="Gene3D" id="3.30.230.10">
    <property type="match status" value="1"/>
</dbReference>
<dbReference type="InterPro" id="IPR020568">
    <property type="entry name" value="Ribosomal_Su5_D2-typ_SF"/>
</dbReference>
<protein>
    <recommendedName>
        <fullName evidence="11 12">Galactokinase</fullName>
        <ecNumber evidence="11 12">2.7.1.6</ecNumber>
    </recommendedName>
    <alternativeName>
        <fullName evidence="11">Galactose kinase</fullName>
    </alternativeName>
</protein>
<reference evidence="16 17" key="1">
    <citation type="submission" date="2020-01" db="EMBL/GenBank/DDBJ databases">
        <title>Leptobacterium flavescens.</title>
        <authorList>
            <person name="Wang G."/>
        </authorList>
    </citation>
    <scope>NUCLEOTIDE SEQUENCE [LARGE SCALE GENOMIC DNA]</scope>
    <source>
        <strain evidence="16 17">KCTC 22160</strain>
    </source>
</reference>
<evidence type="ECO:0000256" key="6">
    <source>
        <dbReference type="ARBA" id="ARBA00022777"/>
    </source>
</evidence>
<evidence type="ECO:0000256" key="10">
    <source>
        <dbReference type="ARBA" id="ARBA00023277"/>
    </source>
</evidence>
<accession>A0A6P0ULK5</accession>